<protein>
    <submittedName>
        <fullName evidence="1">Uncharacterized protein</fullName>
    </submittedName>
</protein>
<reference evidence="2" key="1">
    <citation type="submission" date="2018-02" db="EMBL/GenBank/DDBJ databases">
        <authorList>
            <person name="Hausmann B."/>
        </authorList>
    </citation>
    <scope>NUCLEOTIDE SEQUENCE [LARGE SCALE GENOMIC DNA]</scope>
    <source>
        <strain evidence="2">Peat soil MAG SbA1</strain>
    </source>
</reference>
<name>A0A2U3LEK6_9BACT</name>
<dbReference type="EMBL" id="OMOD01000198">
    <property type="protein sequence ID" value="SPF50312.1"/>
    <property type="molecule type" value="Genomic_DNA"/>
</dbReference>
<sequence length="67" mass="7007">MHSNAILHEAQQLHNVSDRLDTLAEQHPLVSEALITIAGSVRSTATVLEVLVATKIAPLAGLDPASA</sequence>
<proteinExistence type="predicted"/>
<gene>
    <name evidence="1" type="ORF">SBA1_990015</name>
</gene>
<evidence type="ECO:0000313" key="1">
    <source>
        <dbReference type="EMBL" id="SPF50312.1"/>
    </source>
</evidence>
<dbReference type="AlphaFoldDB" id="A0A2U3LEK6"/>
<evidence type="ECO:0000313" key="2">
    <source>
        <dbReference type="Proteomes" id="UP000238701"/>
    </source>
</evidence>
<organism evidence="1 2">
    <name type="scientific">Candidatus Sulfotelmatobacter kueseliae</name>
    <dbReference type="NCBI Taxonomy" id="2042962"/>
    <lineage>
        <taxon>Bacteria</taxon>
        <taxon>Pseudomonadati</taxon>
        <taxon>Acidobacteriota</taxon>
        <taxon>Terriglobia</taxon>
        <taxon>Terriglobales</taxon>
        <taxon>Candidatus Korobacteraceae</taxon>
        <taxon>Candidatus Sulfotelmatobacter</taxon>
    </lineage>
</organism>
<accession>A0A2U3LEK6</accession>
<dbReference type="Proteomes" id="UP000238701">
    <property type="component" value="Unassembled WGS sequence"/>
</dbReference>